<dbReference type="PANTHER" id="PTHR12810">
    <property type="entry name" value="MITOCHONDRIAL 28S RIBOSOMAL PROTEIN S29"/>
    <property type="match status" value="1"/>
</dbReference>
<dbReference type="PRINTS" id="PR01716">
    <property type="entry name" value="DEATHASSOCP3"/>
</dbReference>
<dbReference type="InterPro" id="IPR008092">
    <property type="entry name" value="Ribosomal_mS29_met"/>
</dbReference>
<sequence>MLNSLVRRSLLRKVPVQPIILPVAHLSLETQPLERLQSFRTSENNPLNHSDDHIGQFYTIPSEHKKKLFLYGGLPRSYDTQTKTFNESCLMIRKPSVDVINCLRHVDYSKPAVRFILYGKKGQGKSLSLAHIIHYGYSAGFLIVHVPWVGGWLRRCQESSISEFKPGCIDTNLDAAAWLVHFKHQNSHLLDNPDLRTTQDHVWSKRESTPKDAPLGELVDHGINRIKFASQCIVVLAEEIKQLSREGKCKTLVVVDGFNGFFYPNTRILTEKKEVVHPKNVTVTEAFLNLSRFDWKNGAAVVTVDELAIAEKDHISHFPRYLLGRDGFEHMDPFVPVAVPTYTKLEFTSCMDYYRERRWVLPLDGQDEELQFLSAMNPYRLMLLCNSV</sequence>
<comment type="subcellular location">
    <subcellularLocation>
        <location evidence="1">Mitochondrion</location>
    </subcellularLocation>
</comment>
<evidence type="ECO:0000256" key="5">
    <source>
        <dbReference type="ARBA" id="ARBA00023128"/>
    </source>
</evidence>
<dbReference type="GO" id="GO:0005763">
    <property type="term" value="C:mitochondrial small ribosomal subunit"/>
    <property type="evidence" value="ECO:0007669"/>
    <property type="project" value="TreeGrafter"/>
</dbReference>
<proteinExistence type="inferred from homology"/>
<evidence type="ECO:0000256" key="7">
    <source>
        <dbReference type="ARBA" id="ARBA00035140"/>
    </source>
</evidence>
<comment type="similarity">
    <text evidence="2">Belongs to the mitochondrion-specific ribosomal protein mS29 family.</text>
</comment>
<reference evidence="8" key="1">
    <citation type="journal article" date="2016" name="Sci. Rep.">
        <title>Molecular characterization of firefly nuptial gifts: a multi-omics approach sheds light on postcopulatory sexual selection.</title>
        <authorList>
            <person name="Al-Wathiqui N."/>
            <person name="Fallon T.R."/>
            <person name="South A."/>
            <person name="Weng J.K."/>
            <person name="Lewis S.M."/>
        </authorList>
    </citation>
    <scope>NUCLEOTIDE SEQUENCE</scope>
</reference>
<dbReference type="GO" id="GO:0003735">
    <property type="term" value="F:structural constituent of ribosome"/>
    <property type="evidence" value="ECO:0007669"/>
    <property type="project" value="TreeGrafter"/>
</dbReference>
<accession>A0A1Y1KZS4</accession>
<name>A0A1Y1KZS4_PHOPY</name>
<keyword evidence="4" id="KW-0689">Ribosomal protein</keyword>
<evidence type="ECO:0000256" key="2">
    <source>
        <dbReference type="ARBA" id="ARBA00009863"/>
    </source>
</evidence>
<dbReference type="EMBL" id="GEZM01068510">
    <property type="protein sequence ID" value="JAV66919.1"/>
    <property type="molecule type" value="Transcribed_RNA"/>
</dbReference>
<keyword evidence="5" id="KW-0496">Mitochondrion</keyword>
<organism evidence="8">
    <name type="scientific">Photinus pyralis</name>
    <name type="common">Common eastern firefly</name>
    <name type="synonym">Lampyris pyralis</name>
    <dbReference type="NCBI Taxonomy" id="7054"/>
    <lineage>
        <taxon>Eukaryota</taxon>
        <taxon>Metazoa</taxon>
        <taxon>Ecdysozoa</taxon>
        <taxon>Arthropoda</taxon>
        <taxon>Hexapoda</taxon>
        <taxon>Insecta</taxon>
        <taxon>Pterygota</taxon>
        <taxon>Neoptera</taxon>
        <taxon>Endopterygota</taxon>
        <taxon>Coleoptera</taxon>
        <taxon>Polyphaga</taxon>
        <taxon>Elateriformia</taxon>
        <taxon>Elateroidea</taxon>
        <taxon>Lampyridae</taxon>
        <taxon>Lampyrinae</taxon>
        <taxon>Photinus</taxon>
    </lineage>
</organism>
<evidence type="ECO:0000256" key="4">
    <source>
        <dbReference type="ARBA" id="ARBA00022980"/>
    </source>
</evidence>
<evidence type="ECO:0000256" key="3">
    <source>
        <dbReference type="ARBA" id="ARBA00022946"/>
    </source>
</evidence>
<protein>
    <recommendedName>
        <fullName evidence="7">Small ribosomal subunit protein mS29</fullName>
    </recommendedName>
</protein>
<evidence type="ECO:0000256" key="1">
    <source>
        <dbReference type="ARBA" id="ARBA00004173"/>
    </source>
</evidence>
<dbReference type="Pfam" id="PF10236">
    <property type="entry name" value="DAP3"/>
    <property type="match status" value="1"/>
</dbReference>
<dbReference type="GO" id="GO:0006915">
    <property type="term" value="P:apoptotic process"/>
    <property type="evidence" value="ECO:0007669"/>
    <property type="project" value="InterPro"/>
</dbReference>
<evidence type="ECO:0000256" key="6">
    <source>
        <dbReference type="ARBA" id="ARBA00023274"/>
    </source>
</evidence>
<keyword evidence="6" id="KW-0687">Ribonucleoprotein</keyword>
<keyword evidence="3" id="KW-0809">Transit peptide</keyword>
<dbReference type="AlphaFoldDB" id="A0A1Y1KZS4"/>
<dbReference type="InterPro" id="IPR019368">
    <property type="entry name" value="Ribosomal_mS29"/>
</dbReference>
<evidence type="ECO:0000313" key="8">
    <source>
        <dbReference type="EMBL" id="JAV66919.1"/>
    </source>
</evidence>
<dbReference type="PANTHER" id="PTHR12810:SF0">
    <property type="entry name" value="SMALL RIBOSOMAL SUBUNIT PROTEIN MS29"/>
    <property type="match status" value="1"/>
</dbReference>